<comment type="caution">
    <text evidence="2">The sequence shown here is derived from an EMBL/GenBank/DDBJ whole genome shotgun (WGS) entry which is preliminary data.</text>
</comment>
<evidence type="ECO:0000313" key="2">
    <source>
        <dbReference type="EMBL" id="KAK7863781.1"/>
    </source>
</evidence>
<feature type="region of interest" description="Disordered" evidence="1">
    <location>
        <begin position="1"/>
        <end position="25"/>
    </location>
</feature>
<feature type="region of interest" description="Disordered" evidence="1">
    <location>
        <begin position="37"/>
        <end position="70"/>
    </location>
</feature>
<accession>A0AAN9VIH7</accession>
<sequence length="119" mass="13175">MSTYKAGTEPAAPRRAAPRRQARGGGLLFISRKFPGRGLVKNSSSSAVPSSFPTPTPTPPPAPPPAPAAYGVRRRRNFETFPPRNSRKRALLLRTRGVINARKHLIHRLFFRPQQIPCL</sequence>
<organism evidence="2 3">
    <name type="scientific">Gryllus longicercus</name>
    <dbReference type="NCBI Taxonomy" id="2509291"/>
    <lineage>
        <taxon>Eukaryota</taxon>
        <taxon>Metazoa</taxon>
        <taxon>Ecdysozoa</taxon>
        <taxon>Arthropoda</taxon>
        <taxon>Hexapoda</taxon>
        <taxon>Insecta</taxon>
        <taxon>Pterygota</taxon>
        <taxon>Neoptera</taxon>
        <taxon>Polyneoptera</taxon>
        <taxon>Orthoptera</taxon>
        <taxon>Ensifera</taxon>
        <taxon>Gryllidea</taxon>
        <taxon>Grylloidea</taxon>
        <taxon>Gryllidae</taxon>
        <taxon>Gryllinae</taxon>
        <taxon>Gryllus</taxon>
    </lineage>
</organism>
<dbReference type="EMBL" id="JAZDUA010000221">
    <property type="protein sequence ID" value="KAK7863781.1"/>
    <property type="molecule type" value="Genomic_DNA"/>
</dbReference>
<keyword evidence="3" id="KW-1185">Reference proteome</keyword>
<dbReference type="Proteomes" id="UP001378592">
    <property type="component" value="Unassembled WGS sequence"/>
</dbReference>
<name>A0AAN9VIH7_9ORTH</name>
<gene>
    <name evidence="2" type="ORF">R5R35_009585</name>
</gene>
<reference evidence="2 3" key="1">
    <citation type="submission" date="2024-03" db="EMBL/GenBank/DDBJ databases">
        <title>The genome assembly and annotation of the cricket Gryllus longicercus Weissman &amp; Gray.</title>
        <authorList>
            <person name="Szrajer S."/>
            <person name="Gray D."/>
            <person name="Ylla G."/>
        </authorList>
    </citation>
    <scope>NUCLEOTIDE SEQUENCE [LARGE SCALE GENOMIC DNA]</scope>
    <source>
        <strain evidence="2">DAG 2021-001</strain>
        <tissue evidence="2">Whole body minus gut</tissue>
    </source>
</reference>
<proteinExistence type="predicted"/>
<dbReference type="AlphaFoldDB" id="A0AAN9VIH7"/>
<evidence type="ECO:0000256" key="1">
    <source>
        <dbReference type="SAM" id="MobiDB-lite"/>
    </source>
</evidence>
<feature type="compositionally biased region" description="Pro residues" evidence="1">
    <location>
        <begin position="52"/>
        <end position="67"/>
    </location>
</feature>
<protein>
    <submittedName>
        <fullName evidence="2">Uncharacterized protein</fullName>
    </submittedName>
</protein>
<evidence type="ECO:0000313" key="3">
    <source>
        <dbReference type="Proteomes" id="UP001378592"/>
    </source>
</evidence>